<name>A0A951QDL9_9CYAN</name>
<gene>
    <name evidence="2" type="ORF">KME15_19130</name>
</gene>
<proteinExistence type="predicted"/>
<dbReference type="Proteomes" id="UP000757435">
    <property type="component" value="Unassembled WGS sequence"/>
</dbReference>
<keyword evidence="1" id="KW-0175">Coiled coil</keyword>
<protein>
    <submittedName>
        <fullName evidence="2">Uncharacterized protein</fullName>
    </submittedName>
</protein>
<evidence type="ECO:0000256" key="1">
    <source>
        <dbReference type="SAM" id="Coils"/>
    </source>
</evidence>
<reference evidence="2" key="1">
    <citation type="submission" date="2021-05" db="EMBL/GenBank/DDBJ databases">
        <authorList>
            <person name="Pietrasiak N."/>
            <person name="Ward R."/>
            <person name="Stajich J.E."/>
            <person name="Kurbessoian T."/>
        </authorList>
    </citation>
    <scope>NUCLEOTIDE SEQUENCE</scope>
    <source>
        <strain evidence="2">UHER 2000/2452</strain>
    </source>
</reference>
<dbReference type="AlphaFoldDB" id="A0A951QDL9"/>
<reference evidence="2" key="2">
    <citation type="journal article" date="2022" name="Microbiol. Resour. Announc.">
        <title>Metagenome Sequencing to Explore Phylogenomics of Terrestrial Cyanobacteria.</title>
        <authorList>
            <person name="Ward R.D."/>
            <person name="Stajich J.E."/>
            <person name="Johansen J.R."/>
            <person name="Huntemann M."/>
            <person name="Clum A."/>
            <person name="Foster B."/>
            <person name="Foster B."/>
            <person name="Roux S."/>
            <person name="Palaniappan K."/>
            <person name="Varghese N."/>
            <person name="Mukherjee S."/>
            <person name="Reddy T.B.K."/>
            <person name="Daum C."/>
            <person name="Copeland A."/>
            <person name="Chen I.A."/>
            <person name="Ivanova N.N."/>
            <person name="Kyrpides N.C."/>
            <person name="Shapiro N."/>
            <person name="Eloe-Fadrosh E.A."/>
            <person name="Pietrasiak N."/>
        </authorList>
    </citation>
    <scope>NUCLEOTIDE SEQUENCE</scope>
    <source>
        <strain evidence="2">UHER 2000/2452</strain>
    </source>
</reference>
<evidence type="ECO:0000313" key="3">
    <source>
        <dbReference type="Proteomes" id="UP000757435"/>
    </source>
</evidence>
<sequence length="118" mass="13895">MVRGIFKRVYYYSLNPLYKVVKAEAADEARSISQGHIERLEQKVESLTQEVERLRKINLEQQNRTSHLVSTEFVKMYQMIDEIKSDRTDVKLNVTIVDELVKIHKSLEAIKYERNGSH</sequence>
<feature type="coiled-coil region" evidence="1">
    <location>
        <begin position="30"/>
        <end position="64"/>
    </location>
</feature>
<accession>A0A951QDL9</accession>
<comment type="caution">
    <text evidence="2">The sequence shown here is derived from an EMBL/GenBank/DDBJ whole genome shotgun (WGS) entry which is preliminary data.</text>
</comment>
<evidence type="ECO:0000313" key="2">
    <source>
        <dbReference type="EMBL" id="MBW4660793.1"/>
    </source>
</evidence>
<organism evidence="2 3">
    <name type="scientific">Drouetiella hepatica Uher 2000/2452</name>
    <dbReference type="NCBI Taxonomy" id="904376"/>
    <lineage>
        <taxon>Bacteria</taxon>
        <taxon>Bacillati</taxon>
        <taxon>Cyanobacteriota</taxon>
        <taxon>Cyanophyceae</taxon>
        <taxon>Oculatellales</taxon>
        <taxon>Oculatellaceae</taxon>
        <taxon>Drouetiella</taxon>
    </lineage>
</organism>
<dbReference type="EMBL" id="JAHHHD010000026">
    <property type="protein sequence ID" value="MBW4660793.1"/>
    <property type="molecule type" value="Genomic_DNA"/>
</dbReference>